<dbReference type="GO" id="GO:0005886">
    <property type="term" value="C:plasma membrane"/>
    <property type="evidence" value="ECO:0007669"/>
    <property type="project" value="TreeGrafter"/>
</dbReference>
<sequence>MWNDVLIPSHQTEPIQAYDHQFQRVPSLLQPGRLLSGVRCVEYHSSAENLRNYHGLPVVEQELVVTAVDRRKAEFGDSRWCAHRAMEQFIPDQPILRGNRGMPEFPAPVVGSMTHTTGYRAAVVGRASRWGSLGIDAEPLTPLPEGVFATIASPEERAGLRRLSRRLGRGHDGQGSLGVVLFSAKEAVYKAWYPLTQQFLDFDQARIELREDGSFKARLLVGNAPVPAIEGLWSAAEGYALTMAGVRA</sequence>
<dbReference type="Pfam" id="PF17837">
    <property type="entry name" value="4PPT_N"/>
    <property type="match status" value="1"/>
</dbReference>
<evidence type="ECO:0000313" key="6">
    <source>
        <dbReference type="EMBL" id="PZP00623.1"/>
    </source>
</evidence>
<keyword evidence="1 6" id="KW-0808">Transferase</keyword>
<reference evidence="6 7" key="1">
    <citation type="submission" date="2017-11" db="EMBL/GenBank/DDBJ databases">
        <title>Infants hospitalized years apart are colonized by the same room-sourced microbial strains.</title>
        <authorList>
            <person name="Brooks B."/>
            <person name="Olm M.R."/>
            <person name="Firek B.A."/>
            <person name="Baker R."/>
            <person name="Thomas B.C."/>
            <person name="Morowitz M.J."/>
            <person name="Banfield J.F."/>
        </authorList>
    </citation>
    <scope>NUCLEOTIDE SEQUENCE [LARGE SCALE GENOMIC DNA]</scope>
    <source>
        <strain evidence="6">S2_012_000_R3_87</strain>
    </source>
</reference>
<feature type="binding site" evidence="3">
    <location>
        <position position="137"/>
    </location>
    <ligand>
        <name>Mg(2+)</name>
        <dbReference type="ChEBI" id="CHEBI:18420"/>
    </ligand>
</feature>
<feature type="binding site" evidence="2">
    <location>
        <position position="190"/>
    </location>
    <ligand>
        <name>CoA</name>
        <dbReference type="ChEBI" id="CHEBI:57287"/>
    </ligand>
</feature>
<dbReference type="GO" id="GO:0000287">
    <property type="term" value="F:magnesium ion binding"/>
    <property type="evidence" value="ECO:0007669"/>
    <property type="project" value="InterPro"/>
</dbReference>
<evidence type="ECO:0000256" key="3">
    <source>
        <dbReference type="PIRSR" id="PIRSR603542-2"/>
    </source>
</evidence>
<accession>A0A2W5B470</accession>
<gene>
    <name evidence="6" type="ORF">DI609_05975</name>
</gene>
<feature type="binding site" evidence="3">
    <location>
        <position position="136"/>
    </location>
    <ligand>
        <name>Mg(2+)</name>
        <dbReference type="ChEBI" id="CHEBI:18420"/>
    </ligand>
</feature>
<evidence type="ECO:0000256" key="2">
    <source>
        <dbReference type="PIRSR" id="PIRSR603542-1"/>
    </source>
</evidence>
<dbReference type="InterPro" id="IPR037143">
    <property type="entry name" value="4-PPantetheinyl_Trfase_dom_sf"/>
</dbReference>
<keyword evidence="3" id="KW-0460">Magnesium</keyword>
<dbReference type="Pfam" id="PF01648">
    <property type="entry name" value="ACPS"/>
    <property type="match status" value="1"/>
</dbReference>
<feature type="binding site" evidence="2">
    <location>
        <position position="79"/>
    </location>
    <ligand>
        <name>CoA</name>
        <dbReference type="ChEBI" id="CHEBI:57287"/>
    </ligand>
</feature>
<dbReference type="PRINTS" id="PR01399">
    <property type="entry name" value="ENTSNTHTASED"/>
</dbReference>
<dbReference type="GO" id="GO:0009366">
    <property type="term" value="C:enterobactin synthetase complex"/>
    <property type="evidence" value="ECO:0007669"/>
    <property type="project" value="InterPro"/>
</dbReference>
<dbReference type="GO" id="GO:0009239">
    <property type="term" value="P:enterobactin biosynthetic process"/>
    <property type="evidence" value="ECO:0007669"/>
    <property type="project" value="InterPro"/>
</dbReference>
<organism evidence="6 7">
    <name type="scientific">Corynebacterium urealyticum</name>
    <dbReference type="NCBI Taxonomy" id="43771"/>
    <lineage>
        <taxon>Bacteria</taxon>
        <taxon>Bacillati</taxon>
        <taxon>Actinomycetota</taxon>
        <taxon>Actinomycetes</taxon>
        <taxon>Mycobacteriales</taxon>
        <taxon>Corynebacteriaceae</taxon>
        <taxon>Corynebacterium</taxon>
    </lineage>
</organism>
<name>A0A2W5B470_9CORY</name>
<protein>
    <submittedName>
        <fullName evidence="6">4'-phosphopantetheinyl transferase</fullName>
    </submittedName>
</protein>
<dbReference type="Proteomes" id="UP000249451">
    <property type="component" value="Unassembled WGS sequence"/>
</dbReference>
<feature type="binding site" evidence="2">
    <location>
        <position position="71"/>
    </location>
    <ligand>
        <name>CoA</name>
        <dbReference type="ChEBI" id="CHEBI:57287"/>
    </ligand>
</feature>
<feature type="binding site" evidence="2">
    <location>
        <position position="136"/>
    </location>
    <ligand>
        <name>CoA</name>
        <dbReference type="ChEBI" id="CHEBI:57287"/>
    </ligand>
</feature>
<comment type="caution">
    <text evidence="6">The sequence shown here is derived from an EMBL/GenBank/DDBJ whole genome shotgun (WGS) entry which is preliminary data.</text>
</comment>
<feature type="binding site" evidence="2">
    <location>
        <position position="186"/>
    </location>
    <ligand>
        <name>CoA</name>
        <dbReference type="ChEBI" id="CHEBI:57287"/>
    </ligand>
</feature>
<evidence type="ECO:0000256" key="1">
    <source>
        <dbReference type="ARBA" id="ARBA00022679"/>
    </source>
</evidence>
<dbReference type="InterPro" id="IPR008278">
    <property type="entry name" value="4-PPantetheinyl_Trfase_dom"/>
</dbReference>
<keyword evidence="3" id="KW-0479">Metal-binding</keyword>
<feature type="domain" description="4'-phosphopantetheinyl transferase N-terminal" evidence="5">
    <location>
        <begin position="60"/>
        <end position="124"/>
    </location>
</feature>
<dbReference type="GO" id="GO:0008897">
    <property type="term" value="F:holo-[acyl-carrier-protein] synthase activity"/>
    <property type="evidence" value="ECO:0007669"/>
    <property type="project" value="InterPro"/>
</dbReference>
<dbReference type="AlphaFoldDB" id="A0A2W5B470"/>
<dbReference type="PANTHER" id="PTHR38096:SF1">
    <property type="entry name" value="ENTEROBACTIN SYNTHASE COMPONENT D"/>
    <property type="match status" value="1"/>
</dbReference>
<evidence type="ECO:0000259" key="4">
    <source>
        <dbReference type="Pfam" id="PF01648"/>
    </source>
</evidence>
<comment type="cofactor">
    <cofactor evidence="3">
        <name>Mg(2+)</name>
        <dbReference type="ChEBI" id="CHEBI:18420"/>
    </cofactor>
</comment>
<feature type="binding site" evidence="2">
    <location>
        <position position="200"/>
    </location>
    <ligand>
        <name>CoA</name>
        <dbReference type="ChEBI" id="CHEBI:57287"/>
    </ligand>
</feature>
<feature type="binding site" evidence="3">
    <location>
        <position position="138"/>
    </location>
    <ligand>
        <name>Mg(2+)</name>
        <dbReference type="ChEBI" id="CHEBI:18420"/>
    </ligand>
</feature>
<evidence type="ECO:0000259" key="5">
    <source>
        <dbReference type="Pfam" id="PF17837"/>
    </source>
</evidence>
<dbReference type="InterPro" id="IPR003542">
    <property type="entry name" value="Enbac_synth_compD-like"/>
</dbReference>
<dbReference type="EMBL" id="QFNY01000119">
    <property type="protein sequence ID" value="PZP00623.1"/>
    <property type="molecule type" value="Genomic_DNA"/>
</dbReference>
<dbReference type="PANTHER" id="PTHR38096">
    <property type="entry name" value="ENTEROBACTIN SYNTHASE COMPONENT D"/>
    <property type="match status" value="1"/>
</dbReference>
<feature type="binding site" evidence="2">
    <location>
        <begin position="114"/>
        <end position="115"/>
    </location>
    <ligand>
        <name>CoA</name>
        <dbReference type="ChEBI" id="CHEBI:57287"/>
    </ligand>
</feature>
<evidence type="ECO:0000313" key="7">
    <source>
        <dbReference type="Proteomes" id="UP000249451"/>
    </source>
</evidence>
<dbReference type="Gene3D" id="3.90.470.20">
    <property type="entry name" value="4'-phosphopantetheinyl transferase domain"/>
    <property type="match status" value="1"/>
</dbReference>
<feature type="domain" description="4'-phosphopantetheinyl transferase" evidence="4">
    <location>
        <begin position="132"/>
        <end position="243"/>
    </location>
</feature>
<proteinExistence type="predicted"/>
<dbReference type="SUPFAM" id="SSF56214">
    <property type="entry name" value="4'-phosphopantetheinyl transferase"/>
    <property type="match status" value="1"/>
</dbReference>
<dbReference type="InterPro" id="IPR041354">
    <property type="entry name" value="4PPT_N"/>
</dbReference>